<dbReference type="EMBL" id="BARV01012594">
    <property type="protein sequence ID" value="GAI05539.1"/>
    <property type="molecule type" value="Genomic_DNA"/>
</dbReference>
<gene>
    <name evidence="2" type="ORF">S06H3_23242</name>
</gene>
<dbReference type="InterPro" id="IPR000160">
    <property type="entry name" value="GGDEF_dom"/>
</dbReference>
<dbReference type="PANTHER" id="PTHR45138:SF9">
    <property type="entry name" value="DIGUANYLATE CYCLASE DGCM-RELATED"/>
    <property type="match status" value="1"/>
</dbReference>
<accession>X1MGR5</accession>
<proteinExistence type="predicted"/>
<feature type="non-terminal residue" evidence="2">
    <location>
        <position position="1"/>
    </location>
</feature>
<name>X1MGR5_9ZZZZ</name>
<dbReference type="PROSITE" id="PS50887">
    <property type="entry name" value="GGDEF"/>
    <property type="match status" value="1"/>
</dbReference>
<protein>
    <recommendedName>
        <fullName evidence="1">GGDEF domain-containing protein</fullName>
    </recommendedName>
</protein>
<dbReference type="PANTHER" id="PTHR45138">
    <property type="entry name" value="REGULATORY COMPONENTS OF SENSORY TRANSDUCTION SYSTEM"/>
    <property type="match status" value="1"/>
</dbReference>
<dbReference type="InterPro" id="IPR043128">
    <property type="entry name" value="Rev_trsase/Diguanyl_cyclase"/>
</dbReference>
<dbReference type="SUPFAM" id="SSF55073">
    <property type="entry name" value="Nucleotide cyclase"/>
    <property type="match status" value="1"/>
</dbReference>
<dbReference type="InterPro" id="IPR050469">
    <property type="entry name" value="Diguanylate_Cyclase"/>
</dbReference>
<organism evidence="2">
    <name type="scientific">marine sediment metagenome</name>
    <dbReference type="NCBI Taxonomy" id="412755"/>
    <lineage>
        <taxon>unclassified sequences</taxon>
        <taxon>metagenomes</taxon>
        <taxon>ecological metagenomes</taxon>
    </lineage>
</organism>
<evidence type="ECO:0000313" key="2">
    <source>
        <dbReference type="EMBL" id="GAI05539.1"/>
    </source>
</evidence>
<reference evidence="2" key="1">
    <citation type="journal article" date="2014" name="Front. Microbiol.">
        <title>High frequency of phylogenetically diverse reductive dehalogenase-homologous genes in deep subseafloor sedimentary metagenomes.</title>
        <authorList>
            <person name="Kawai M."/>
            <person name="Futagami T."/>
            <person name="Toyoda A."/>
            <person name="Takaki Y."/>
            <person name="Nishi S."/>
            <person name="Hori S."/>
            <person name="Arai W."/>
            <person name="Tsubouchi T."/>
            <person name="Morono Y."/>
            <person name="Uchiyama I."/>
            <person name="Ito T."/>
            <person name="Fujiyama A."/>
            <person name="Inagaki F."/>
            <person name="Takami H."/>
        </authorList>
    </citation>
    <scope>NUCLEOTIDE SEQUENCE</scope>
    <source>
        <strain evidence="2">Expedition CK06-06</strain>
    </source>
</reference>
<dbReference type="InterPro" id="IPR029787">
    <property type="entry name" value="Nucleotide_cyclase"/>
</dbReference>
<dbReference type="GO" id="GO:0052621">
    <property type="term" value="F:diguanylate cyclase activity"/>
    <property type="evidence" value="ECO:0007669"/>
    <property type="project" value="TreeGrafter"/>
</dbReference>
<evidence type="ECO:0000259" key="1">
    <source>
        <dbReference type="PROSITE" id="PS50887"/>
    </source>
</evidence>
<feature type="domain" description="GGDEF" evidence="1">
    <location>
        <begin position="1"/>
        <end position="60"/>
    </location>
</feature>
<sequence length="60" mass="6931">ARLRRAIHSDKILKKYKLTVSGGITQFREKGDTKKRLKERVDKALYQAKEGGRDKFVAVK</sequence>
<dbReference type="Gene3D" id="3.30.70.270">
    <property type="match status" value="1"/>
</dbReference>
<dbReference type="AlphaFoldDB" id="X1MGR5"/>
<comment type="caution">
    <text evidence="2">The sequence shown here is derived from an EMBL/GenBank/DDBJ whole genome shotgun (WGS) entry which is preliminary data.</text>
</comment>